<evidence type="ECO:0000259" key="2">
    <source>
        <dbReference type="PROSITE" id="PS50048"/>
    </source>
</evidence>
<dbReference type="CDD" id="cd00067">
    <property type="entry name" value="GAL4"/>
    <property type="match status" value="1"/>
</dbReference>
<dbReference type="Pfam" id="PF00172">
    <property type="entry name" value="Zn_clus"/>
    <property type="match status" value="1"/>
</dbReference>
<dbReference type="RefSeq" id="XP_024725545.1">
    <property type="nucleotide sequence ID" value="XM_024867899.1"/>
</dbReference>
<gene>
    <name evidence="3" type="ORF">M430DRAFT_47083</name>
</gene>
<sequence length="361" mass="40442">MVYCGKPSTSCRQCRRRNIKCDKKRDSCGQCLRANISCPGYHDPKNLVFRDETKSVVRRATAGVSTPPPAPIVLPLDLRAKFWFVSQYVLGDSSAYDYMQTFYPPRPSMDCGHLTAAVRAASLAFLSNEHHSPLILESARKMYCSALLLLNKALSSPHLATQNITLLAVLLLHLFEHLIKRGEVPLEPETKHNDGAIAIVRLRGSDQFSTEAGKRMFLQLCSNVILNCIKREVPVPPEMIALRTNASRFMDTSDPRWRLHSLMIRFASLRSAMRNGELPTSEFLEQAKTLDDEYLAICSFMGPKSRSELLENTDCRDVALGSSHVHLGRSWNSFRVARALFGETVQRYSLAAESAVPNSPE</sequence>
<reference evidence="3 4" key="1">
    <citation type="journal article" date="2018" name="New Phytol.">
        <title>Comparative genomics and transcriptomics depict ericoid mycorrhizal fungi as versatile saprotrophs and plant mutualists.</title>
        <authorList>
            <person name="Martino E."/>
            <person name="Morin E."/>
            <person name="Grelet G.A."/>
            <person name="Kuo A."/>
            <person name="Kohler A."/>
            <person name="Daghino S."/>
            <person name="Barry K.W."/>
            <person name="Cichocki N."/>
            <person name="Clum A."/>
            <person name="Dockter R.B."/>
            <person name="Hainaut M."/>
            <person name="Kuo R.C."/>
            <person name="LaButti K."/>
            <person name="Lindahl B.D."/>
            <person name="Lindquist E.A."/>
            <person name="Lipzen A."/>
            <person name="Khouja H.R."/>
            <person name="Magnuson J."/>
            <person name="Murat C."/>
            <person name="Ohm R.A."/>
            <person name="Singer S.W."/>
            <person name="Spatafora J.W."/>
            <person name="Wang M."/>
            <person name="Veneault-Fourrey C."/>
            <person name="Henrissat B."/>
            <person name="Grigoriev I.V."/>
            <person name="Martin F.M."/>
            <person name="Perotto S."/>
        </authorList>
    </citation>
    <scope>NUCLEOTIDE SEQUENCE [LARGE SCALE GENOMIC DNA]</scope>
    <source>
        <strain evidence="3 4">ATCC 22711</strain>
    </source>
</reference>
<dbReference type="SMART" id="SM00066">
    <property type="entry name" value="GAL4"/>
    <property type="match status" value="1"/>
</dbReference>
<dbReference type="AlphaFoldDB" id="A0A2T3BF24"/>
<proteinExistence type="predicted"/>
<evidence type="ECO:0000313" key="3">
    <source>
        <dbReference type="EMBL" id="PSS28020.1"/>
    </source>
</evidence>
<name>A0A2T3BF24_AMORE</name>
<dbReference type="GO" id="GO:0000981">
    <property type="term" value="F:DNA-binding transcription factor activity, RNA polymerase II-specific"/>
    <property type="evidence" value="ECO:0007669"/>
    <property type="project" value="InterPro"/>
</dbReference>
<keyword evidence="1" id="KW-0539">Nucleus</keyword>
<dbReference type="GeneID" id="36575980"/>
<dbReference type="PROSITE" id="PS50048">
    <property type="entry name" value="ZN2_CY6_FUNGAL_2"/>
    <property type="match status" value="1"/>
</dbReference>
<evidence type="ECO:0000313" key="4">
    <source>
        <dbReference type="Proteomes" id="UP000241818"/>
    </source>
</evidence>
<dbReference type="InterPro" id="IPR053175">
    <property type="entry name" value="DHMBA_Reg_Transcription_Factor"/>
</dbReference>
<dbReference type="GO" id="GO:0008270">
    <property type="term" value="F:zinc ion binding"/>
    <property type="evidence" value="ECO:0007669"/>
    <property type="project" value="InterPro"/>
</dbReference>
<dbReference type="InterPro" id="IPR036864">
    <property type="entry name" value="Zn2-C6_fun-type_DNA-bd_sf"/>
</dbReference>
<dbReference type="PANTHER" id="PTHR38791">
    <property type="entry name" value="ZN(II)2CYS6 TRANSCRIPTION FACTOR (EUROFUNG)-RELATED-RELATED"/>
    <property type="match status" value="1"/>
</dbReference>
<evidence type="ECO:0000256" key="1">
    <source>
        <dbReference type="ARBA" id="ARBA00023242"/>
    </source>
</evidence>
<feature type="domain" description="Zn(2)-C6 fungal-type" evidence="2">
    <location>
        <begin position="10"/>
        <end position="38"/>
    </location>
</feature>
<organism evidence="3 4">
    <name type="scientific">Amorphotheca resinae ATCC 22711</name>
    <dbReference type="NCBI Taxonomy" id="857342"/>
    <lineage>
        <taxon>Eukaryota</taxon>
        <taxon>Fungi</taxon>
        <taxon>Dikarya</taxon>
        <taxon>Ascomycota</taxon>
        <taxon>Pezizomycotina</taxon>
        <taxon>Leotiomycetes</taxon>
        <taxon>Helotiales</taxon>
        <taxon>Amorphothecaceae</taxon>
        <taxon>Amorphotheca</taxon>
    </lineage>
</organism>
<dbReference type="OrthoDB" id="5429770at2759"/>
<protein>
    <recommendedName>
        <fullName evidence="2">Zn(2)-C6 fungal-type domain-containing protein</fullName>
    </recommendedName>
</protein>
<dbReference type="InterPro" id="IPR001138">
    <property type="entry name" value="Zn2Cys6_DnaBD"/>
</dbReference>
<accession>A0A2T3BF24</accession>
<dbReference type="SUPFAM" id="SSF57701">
    <property type="entry name" value="Zn2/Cys6 DNA-binding domain"/>
    <property type="match status" value="1"/>
</dbReference>
<dbReference type="STRING" id="857342.A0A2T3BF24"/>
<dbReference type="EMBL" id="KZ679006">
    <property type="protein sequence ID" value="PSS28020.1"/>
    <property type="molecule type" value="Genomic_DNA"/>
</dbReference>
<dbReference type="InParanoid" id="A0A2T3BF24"/>
<dbReference type="Proteomes" id="UP000241818">
    <property type="component" value="Unassembled WGS sequence"/>
</dbReference>
<dbReference type="Gene3D" id="4.10.240.10">
    <property type="entry name" value="Zn(2)-C6 fungal-type DNA-binding domain"/>
    <property type="match status" value="1"/>
</dbReference>
<keyword evidence="4" id="KW-1185">Reference proteome</keyword>